<dbReference type="Gene3D" id="3.40.50.2000">
    <property type="entry name" value="Glycogen Phosphorylase B"/>
    <property type="match status" value="2"/>
</dbReference>
<evidence type="ECO:0000256" key="1">
    <source>
        <dbReference type="RuleBase" id="RU003513"/>
    </source>
</evidence>
<dbReference type="Proteomes" id="UP000183208">
    <property type="component" value="Unassembled WGS sequence"/>
</dbReference>
<protein>
    <submittedName>
        <fullName evidence="3">UDP-N-acetylglucosamine 2-epimerase (Non-hydrolysing)</fullName>
    </submittedName>
</protein>
<feature type="domain" description="UDP-N-acetylglucosamine 2-epimerase" evidence="2">
    <location>
        <begin position="33"/>
        <end position="368"/>
    </location>
</feature>
<dbReference type="CDD" id="cd03786">
    <property type="entry name" value="GTB_UDP-GlcNAc_2-Epimerase"/>
    <property type="match status" value="1"/>
</dbReference>
<dbReference type="GO" id="GO:0016853">
    <property type="term" value="F:isomerase activity"/>
    <property type="evidence" value="ECO:0007669"/>
    <property type="project" value="UniProtKB-KW"/>
</dbReference>
<proteinExistence type="inferred from homology"/>
<dbReference type="Pfam" id="PF02350">
    <property type="entry name" value="Epimerase_2"/>
    <property type="match status" value="1"/>
</dbReference>
<dbReference type="EMBL" id="FNTI01000001">
    <property type="protein sequence ID" value="SEC21623.1"/>
    <property type="molecule type" value="Genomic_DNA"/>
</dbReference>
<dbReference type="InterPro" id="IPR029767">
    <property type="entry name" value="WecB-like"/>
</dbReference>
<accession>A0A1H4QPR6</accession>
<dbReference type="NCBIfam" id="TIGR00236">
    <property type="entry name" value="wecB"/>
    <property type="match status" value="1"/>
</dbReference>
<dbReference type="PANTHER" id="PTHR43174:SF1">
    <property type="entry name" value="UDP-N-ACETYLGLUCOSAMINE 2-EPIMERASE"/>
    <property type="match status" value="1"/>
</dbReference>
<name>A0A1H4QPR6_9BRAD</name>
<keyword evidence="1" id="KW-0413">Isomerase</keyword>
<comment type="similarity">
    <text evidence="1">Belongs to the UDP-N-acetylglucosamine 2-epimerase family.</text>
</comment>
<dbReference type="SUPFAM" id="SSF53756">
    <property type="entry name" value="UDP-Glycosyltransferase/glycogen phosphorylase"/>
    <property type="match status" value="1"/>
</dbReference>
<dbReference type="AlphaFoldDB" id="A0A1H4QPR6"/>
<gene>
    <name evidence="3" type="ORF">SAMN05444171_0907</name>
</gene>
<dbReference type="PANTHER" id="PTHR43174">
    <property type="entry name" value="UDP-N-ACETYLGLUCOSAMINE 2-EPIMERASE"/>
    <property type="match status" value="1"/>
</dbReference>
<evidence type="ECO:0000259" key="2">
    <source>
        <dbReference type="Pfam" id="PF02350"/>
    </source>
</evidence>
<reference evidence="3 4" key="1">
    <citation type="submission" date="2016-10" db="EMBL/GenBank/DDBJ databases">
        <authorList>
            <person name="de Groot N.N."/>
        </authorList>
    </citation>
    <scope>NUCLEOTIDE SEQUENCE [LARGE SCALE GENOMIC DNA]</scope>
    <source>
        <strain evidence="3 4">GAS522</strain>
    </source>
</reference>
<dbReference type="InterPro" id="IPR003331">
    <property type="entry name" value="UDP_GlcNAc_Epimerase_2_dom"/>
</dbReference>
<evidence type="ECO:0000313" key="4">
    <source>
        <dbReference type="Proteomes" id="UP000183208"/>
    </source>
</evidence>
<organism evidence="3 4">
    <name type="scientific">Bradyrhizobium lablabi</name>
    <dbReference type="NCBI Taxonomy" id="722472"/>
    <lineage>
        <taxon>Bacteria</taxon>
        <taxon>Pseudomonadati</taxon>
        <taxon>Pseudomonadota</taxon>
        <taxon>Alphaproteobacteria</taxon>
        <taxon>Hyphomicrobiales</taxon>
        <taxon>Nitrobacteraceae</taxon>
        <taxon>Bradyrhizobium</taxon>
    </lineage>
</organism>
<evidence type="ECO:0000313" key="3">
    <source>
        <dbReference type="EMBL" id="SEC21623.1"/>
    </source>
</evidence>
<sequence>MQTASQMKRIKVMTIVGTRPELIKLSRVIPELDQHTDHILVHSGQNFDFELNEIFFQELGIRRPDIFLNANCETAAETIGKVIVMADEVFEREKPEAVLIYGDTNTGLAAIPAKRRKIPIFHMEAGNRSFDQRVPEEVNRKIIDHLSDINLPLTEHARRYLLAEGIPSDRIIKTGSTMPEVLNYYRSAIDASDILDQLNLKSGAYLVVSVHREENVDDPAKLRRLLQCLEALAEQFDRRLIVSTHPRTRKRLEALSERTTDKRIEFLKPFGFLGYIKLQMNAFCVISDSGTITEEASILGFPAVTLREAHERPEGMDRATLIMTGLRPERVVQSVKIVTDQHEPGKRPTVLVDDYDSPDVSRKMVRIIASYIDYVNRAVWSKEMVPAGIDG</sequence>